<dbReference type="EMBL" id="CP017766">
    <property type="protein sequence ID" value="AUB56279.1"/>
    <property type="molecule type" value="Genomic_DNA"/>
</dbReference>
<protein>
    <recommendedName>
        <fullName evidence="6">DUF4064 domain-containing protein</fullName>
    </recommendedName>
</protein>
<dbReference type="Proteomes" id="UP000232806">
    <property type="component" value="Chromosome"/>
</dbReference>
<feature type="transmembrane region" description="Helical" evidence="1">
    <location>
        <begin position="25"/>
        <end position="45"/>
    </location>
</feature>
<dbReference type="GeneID" id="35124642"/>
<evidence type="ECO:0000313" key="5">
    <source>
        <dbReference type="Proteomes" id="UP000232806"/>
    </source>
</evidence>
<dbReference type="KEGG" id="msub:BK009_03705"/>
<accession>A0A2H4VDW1</accession>
<evidence type="ECO:0008006" key="6">
    <source>
        <dbReference type="Google" id="ProtNLM"/>
    </source>
</evidence>
<feature type="transmembrane region" description="Helical" evidence="1">
    <location>
        <begin position="51"/>
        <end position="69"/>
    </location>
</feature>
<feature type="transmembrane region" description="Helical" evidence="1">
    <location>
        <begin position="76"/>
        <end position="109"/>
    </location>
</feature>
<dbReference type="RefSeq" id="WP_100906255.1">
    <property type="nucleotide sequence ID" value="NZ_CP017766.1"/>
</dbReference>
<reference evidence="4 5" key="1">
    <citation type="submission" date="2016-10" db="EMBL/GenBank/DDBJ databases">
        <title>Comparative genomics between deep and shallow subseafloor isolates.</title>
        <authorList>
            <person name="Ishii S."/>
            <person name="Miller J.R."/>
            <person name="Sutton G."/>
            <person name="Suzuki S."/>
            <person name="Methe B."/>
            <person name="Inagaki F."/>
            <person name="Imachi H."/>
        </authorList>
    </citation>
    <scope>NUCLEOTIDE SEQUENCE [LARGE SCALE GENOMIC DNA]</scope>
    <source>
        <strain evidence="3 4">A8p</strain>
        <strain evidence="2 5">MO-MB1</strain>
    </source>
</reference>
<sequence>MGENVVNETNLTDLTENKRSRTIELALGIVGGIFGLFGGVFALLFIPELGFSAILASVVGIIGAIYVTRNPKRGGLILIISSVWLLISISFFGVLGFILLLIAGLVAIFRK</sequence>
<dbReference type="AlphaFoldDB" id="A0A2H4VDW1"/>
<accession>A0A2H4VP58</accession>
<keyword evidence="1" id="KW-0472">Membrane</keyword>
<keyword evidence="4" id="KW-1185">Reference proteome</keyword>
<evidence type="ECO:0000313" key="3">
    <source>
        <dbReference type="EMBL" id="AUB59856.1"/>
    </source>
</evidence>
<keyword evidence="1" id="KW-0812">Transmembrane</keyword>
<keyword evidence="1" id="KW-1133">Transmembrane helix</keyword>
<organism evidence="2 5">
    <name type="scientific">Methanobacterium subterraneum</name>
    <dbReference type="NCBI Taxonomy" id="59277"/>
    <lineage>
        <taxon>Archaea</taxon>
        <taxon>Methanobacteriati</taxon>
        <taxon>Methanobacteriota</taxon>
        <taxon>Methanomada group</taxon>
        <taxon>Methanobacteria</taxon>
        <taxon>Methanobacteriales</taxon>
        <taxon>Methanobacteriaceae</taxon>
        <taxon>Methanobacterium</taxon>
    </lineage>
</organism>
<name>A0A2H4VDW1_9EURY</name>
<evidence type="ECO:0000313" key="2">
    <source>
        <dbReference type="EMBL" id="AUB56279.1"/>
    </source>
</evidence>
<dbReference type="EMBL" id="CP017768">
    <property type="protein sequence ID" value="AUB59856.1"/>
    <property type="molecule type" value="Genomic_DNA"/>
</dbReference>
<proteinExistence type="predicted"/>
<dbReference type="Proteomes" id="UP000232631">
    <property type="component" value="Chromosome"/>
</dbReference>
<gene>
    <name evidence="2" type="ORF">BK007_09815</name>
    <name evidence="3" type="ORF">BK009_03705</name>
</gene>
<evidence type="ECO:0000313" key="4">
    <source>
        <dbReference type="Proteomes" id="UP000232631"/>
    </source>
</evidence>
<evidence type="ECO:0000256" key="1">
    <source>
        <dbReference type="SAM" id="Phobius"/>
    </source>
</evidence>